<organism evidence="1 2">
    <name type="scientific">Pararge aegeria aegeria</name>
    <dbReference type="NCBI Taxonomy" id="348720"/>
    <lineage>
        <taxon>Eukaryota</taxon>
        <taxon>Metazoa</taxon>
        <taxon>Ecdysozoa</taxon>
        <taxon>Arthropoda</taxon>
        <taxon>Hexapoda</taxon>
        <taxon>Insecta</taxon>
        <taxon>Pterygota</taxon>
        <taxon>Neoptera</taxon>
        <taxon>Endopterygota</taxon>
        <taxon>Lepidoptera</taxon>
        <taxon>Glossata</taxon>
        <taxon>Ditrysia</taxon>
        <taxon>Papilionoidea</taxon>
        <taxon>Nymphalidae</taxon>
        <taxon>Satyrinae</taxon>
        <taxon>Satyrini</taxon>
        <taxon>Parargina</taxon>
        <taxon>Pararge</taxon>
    </lineage>
</organism>
<comment type="caution">
    <text evidence="1">The sequence shown here is derived from an EMBL/GenBank/DDBJ whole genome shotgun (WGS) entry which is preliminary data.</text>
</comment>
<evidence type="ECO:0000313" key="1">
    <source>
        <dbReference type="EMBL" id="CAH2231217.1"/>
    </source>
</evidence>
<dbReference type="EMBL" id="CAKXAJ010024834">
    <property type="protein sequence ID" value="CAH2231217.1"/>
    <property type="molecule type" value="Genomic_DNA"/>
</dbReference>
<name>A0A8S4R8N3_9NEOP</name>
<dbReference type="Proteomes" id="UP000838756">
    <property type="component" value="Unassembled WGS sequence"/>
</dbReference>
<proteinExistence type="predicted"/>
<sequence length="85" mass="9276">MSPKVENIDLVPEIDTVCGSKPLTDSEYGSSIMASELGDLGDLLSFCELAGMIQQGAVPATYPRPEDIQNHFAREIVKRETAFKC</sequence>
<dbReference type="AlphaFoldDB" id="A0A8S4R8N3"/>
<gene>
    <name evidence="1" type="primary">jg21228</name>
    <name evidence="1" type="ORF">PAEG_LOCUS10000</name>
</gene>
<protein>
    <submittedName>
        <fullName evidence="1">Jg21228 protein</fullName>
    </submittedName>
</protein>
<keyword evidence="2" id="KW-1185">Reference proteome</keyword>
<accession>A0A8S4R8N3</accession>
<reference evidence="1" key="1">
    <citation type="submission" date="2022-03" db="EMBL/GenBank/DDBJ databases">
        <authorList>
            <person name="Lindestad O."/>
        </authorList>
    </citation>
    <scope>NUCLEOTIDE SEQUENCE</scope>
</reference>
<evidence type="ECO:0000313" key="2">
    <source>
        <dbReference type="Proteomes" id="UP000838756"/>
    </source>
</evidence>